<dbReference type="EMBL" id="JAMKOV010000050">
    <property type="protein sequence ID" value="KAI8035057.1"/>
    <property type="molecule type" value="Genomic_DNA"/>
</dbReference>
<evidence type="ECO:0000256" key="2">
    <source>
        <dbReference type="PROSITE-ProRule" id="PRU00221"/>
    </source>
</evidence>
<dbReference type="InterPro" id="IPR051959">
    <property type="entry name" value="PAK1-Kinase_Regulator"/>
</dbReference>
<organism evidence="4 5">
    <name type="scientific">Drosophila gunungcola</name>
    <name type="common">fruit fly</name>
    <dbReference type="NCBI Taxonomy" id="103775"/>
    <lineage>
        <taxon>Eukaryota</taxon>
        <taxon>Metazoa</taxon>
        <taxon>Ecdysozoa</taxon>
        <taxon>Arthropoda</taxon>
        <taxon>Hexapoda</taxon>
        <taxon>Insecta</taxon>
        <taxon>Pterygota</taxon>
        <taxon>Neoptera</taxon>
        <taxon>Endopterygota</taxon>
        <taxon>Diptera</taxon>
        <taxon>Brachycera</taxon>
        <taxon>Muscomorpha</taxon>
        <taxon>Ephydroidea</taxon>
        <taxon>Drosophilidae</taxon>
        <taxon>Drosophila</taxon>
        <taxon>Sophophora</taxon>
    </lineage>
</organism>
<dbReference type="AlphaFoldDB" id="A0A9Q0BJR2"/>
<dbReference type="PANTHER" id="PTHR44675">
    <property type="entry name" value="PAK1 INTERACTING PROTEIN 1"/>
    <property type="match status" value="1"/>
</dbReference>
<reference evidence="4" key="1">
    <citation type="journal article" date="2023" name="Genome Biol. Evol.">
        <title>Long-read-based Genome Assembly of Drosophila gunungcola Reveals Fewer Chemosensory Genes in Flower-breeding Species.</title>
        <authorList>
            <person name="Negi A."/>
            <person name="Liao B.Y."/>
            <person name="Yeh S.D."/>
        </authorList>
    </citation>
    <scope>NUCLEOTIDE SEQUENCE</scope>
    <source>
        <strain evidence="4">Sukarami</strain>
    </source>
</reference>
<dbReference type="SUPFAM" id="SSF101908">
    <property type="entry name" value="Putative isomerase YbhE"/>
    <property type="match status" value="1"/>
</dbReference>
<feature type="compositionally biased region" description="Basic residues" evidence="3">
    <location>
        <begin position="428"/>
        <end position="454"/>
    </location>
</feature>
<proteinExistence type="predicted"/>
<protein>
    <recommendedName>
        <fullName evidence="6">P21-activated protein kinase-interacting protein 1-like</fullName>
    </recommendedName>
</protein>
<evidence type="ECO:0000256" key="3">
    <source>
        <dbReference type="SAM" id="MobiDB-lite"/>
    </source>
</evidence>
<evidence type="ECO:0008006" key="6">
    <source>
        <dbReference type="Google" id="ProtNLM"/>
    </source>
</evidence>
<feature type="compositionally biased region" description="Basic and acidic residues" evidence="3">
    <location>
        <begin position="388"/>
        <end position="400"/>
    </location>
</feature>
<gene>
    <name evidence="4" type="ORF">M5D96_012150</name>
</gene>
<dbReference type="Pfam" id="PF00400">
    <property type="entry name" value="WD40"/>
    <property type="match status" value="2"/>
</dbReference>
<accession>A0A9Q0BJR2</accession>
<comment type="function">
    <text evidence="1">Negatively regulates the PAK1 kinase. PAK1 is a member of the PAK kinase family, which has been shown to play a positive role in the regulation of signaling pathways involving MAPK8 and RELA. PAK1 exists as an inactive homodimer, which is activated by binding of small GTPases such as CDC42 to an N-terminal regulatory domain. PAK1IP1 also binds to the N-terminus of PAK1, and inhibits the specific activation of PAK1 by CDC42. May be involved in ribosomal large subunit assembly.</text>
</comment>
<feature type="compositionally biased region" description="Basic and acidic residues" evidence="3">
    <location>
        <begin position="328"/>
        <end position="342"/>
    </location>
</feature>
<feature type="compositionally biased region" description="Acidic residues" evidence="3">
    <location>
        <begin position="401"/>
        <end position="422"/>
    </location>
</feature>
<evidence type="ECO:0000313" key="5">
    <source>
        <dbReference type="Proteomes" id="UP001059596"/>
    </source>
</evidence>
<dbReference type="SMART" id="SM00320">
    <property type="entry name" value="WD40"/>
    <property type="match status" value="4"/>
</dbReference>
<dbReference type="Gene3D" id="2.130.10.10">
    <property type="entry name" value="YVTN repeat-like/Quinoprotein amine dehydrogenase"/>
    <property type="match status" value="2"/>
</dbReference>
<keyword evidence="5" id="KW-1185">Reference proteome</keyword>
<name>A0A9Q0BJR2_9MUSC</name>
<dbReference type="InterPro" id="IPR015943">
    <property type="entry name" value="WD40/YVTN_repeat-like_dom_sf"/>
</dbReference>
<dbReference type="Proteomes" id="UP001059596">
    <property type="component" value="Unassembled WGS sequence"/>
</dbReference>
<sequence>MPPDIEIIVGTYEEYLLGYQLSASPEEAAPAAAPAPAKLKLKQTFADKSHAGSIKSVAVQGPWVASGGSDDRIFVYDMRTRKQSQILLSHAGTVNTLQFSPDLTHLLSGSADGHMIATRVGSWSIEGDWKKAHAGQPVTHISCHPSSKLALSLGGDQVLNTWNLVKGRVAYKTNLKSKTTLGSQPDCLSWSTQGDHFTLSGPLCLEIWDIKSAHVVRRCKMPAKPICVAWLDGNECLAGLENGSIAWISLKDEEEASPTIIPAHEARVKAMAYLNESLATVSSAGEIKVWRIDLEERELEEIASTNMDCRPTGLGLLDLGQFGNTRPLEQRIKVESKPKAKTEPGQTAKPAAPRGFVTIEYEQDEKQEADEESVATPNSKQKPKQKKKEAEKAPQRKPEESSDESNSSEEDSEDFSDSDSDASNDGGHRKRRPPKRKQPPTPSSKRKVKQQKKK</sequence>
<dbReference type="InterPro" id="IPR001680">
    <property type="entry name" value="WD40_rpt"/>
</dbReference>
<feature type="region of interest" description="Disordered" evidence="3">
    <location>
        <begin position="327"/>
        <end position="454"/>
    </location>
</feature>
<feature type="repeat" description="WD" evidence="2">
    <location>
        <begin position="87"/>
        <end position="115"/>
    </location>
</feature>
<dbReference type="PANTHER" id="PTHR44675:SF1">
    <property type="entry name" value="P21-ACTIVATED PROTEIN KINASE-INTERACTING PROTEIN 1"/>
    <property type="match status" value="1"/>
</dbReference>
<keyword evidence="2" id="KW-0853">WD repeat</keyword>
<evidence type="ECO:0000256" key="1">
    <source>
        <dbReference type="ARBA" id="ARBA00045213"/>
    </source>
</evidence>
<feature type="compositionally biased region" description="Acidic residues" evidence="3">
    <location>
        <begin position="361"/>
        <end position="373"/>
    </location>
</feature>
<dbReference type="OrthoDB" id="308449at2759"/>
<dbReference type="PROSITE" id="PS50082">
    <property type="entry name" value="WD_REPEATS_2"/>
    <property type="match status" value="1"/>
</dbReference>
<comment type="caution">
    <text evidence="4">The sequence shown here is derived from an EMBL/GenBank/DDBJ whole genome shotgun (WGS) entry which is preliminary data.</text>
</comment>
<evidence type="ECO:0000313" key="4">
    <source>
        <dbReference type="EMBL" id="KAI8035057.1"/>
    </source>
</evidence>